<keyword evidence="2" id="KW-1185">Reference proteome</keyword>
<dbReference type="STRING" id="1497020.DO97_20065"/>
<proteinExistence type="predicted"/>
<gene>
    <name evidence="1" type="ORF">DO97_20065</name>
</gene>
<comment type="caution">
    <text evidence="1">The sequence shown here is derived from an EMBL/GenBank/DDBJ whole genome shotgun (WGS) entry which is preliminary data.</text>
</comment>
<organism evidence="1 2">
    <name type="scientific">Neosynechococcus sphagnicola sy1</name>
    <dbReference type="NCBI Taxonomy" id="1497020"/>
    <lineage>
        <taxon>Bacteria</taxon>
        <taxon>Bacillati</taxon>
        <taxon>Cyanobacteriota</taxon>
        <taxon>Cyanophyceae</taxon>
        <taxon>Neosynechococcales</taxon>
        <taxon>Neosynechococcaceae</taxon>
        <taxon>Neosynechococcus</taxon>
    </lineage>
</organism>
<evidence type="ECO:0008006" key="3">
    <source>
        <dbReference type="Google" id="ProtNLM"/>
    </source>
</evidence>
<protein>
    <recommendedName>
        <fullName evidence="3">Filamentous haemagglutinin FhaB/tRNA nuclease CdiA-like TPS domain-containing protein</fullName>
    </recommendedName>
</protein>
<evidence type="ECO:0000313" key="2">
    <source>
        <dbReference type="Proteomes" id="UP000030170"/>
    </source>
</evidence>
<dbReference type="AlphaFoldDB" id="A0A098TRG6"/>
<dbReference type="EMBL" id="JJML01000008">
    <property type="protein sequence ID" value="KGF73388.1"/>
    <property type="molecule type" value="Genomic_DNA"/>
</dbReference>
<name>A0A098TRG6_9CYAN</name>
<dbReference type="SUPFAM" id="SSF51126">
    <property type="entry name" value="Pectin lyase-like"/>
    <property type="match status" value="2"/>
</dbReference>
<dbReference type="Proteomes" id="UP000030170">
    <property type="component" value="Unassembled WGS sequence"/>
</dbReference>
<evidence type="ECO:0000313" key="1">
    <source>
        <dbReference type="EMBL" id="KGF73388.1"/>
    </source>
</evidence>
<sequence>MDAASLIAAIAQPNSVANGGNIFIQTGNLQILNGSEISVSDLGAGDAGNLRISAKEILLSNQGRISAQSASGEGGNIQLEVQDLLLMRNRSDISTTAGLAGSRGNGGNISIQAQNIVALDRSLITAQAFEGQGGNIRVVARGVFLSPDSFISASTQLGIAGTVEVNQLEQPPEAGLVALPATVEDISGLVDPTCAGLRGRTPSEFYVTGRGGVPESPDQPMVEHSLLQDLGTPVATHEGNRAGRPISFPSITQPQSEQIVAAQGWVINSQGNVVLTSTPYPATDGNPWLTSVVCLH</sequence>
<dbReference type="Gene3D" id="2.160.20.10">
    <property type="entry name" value="Single-stranded right-handed beta-helix, Pectin lyase-like"/>
    <property type="match status" value="1"/>
</dbReference>
<dbReference type="RefSeq" id="WP_036531416.1">
    <property type="nucleotide sequence ID" value="NZ_JJML01000008.1"/>
</dbReference>
<dbReference type="InterPro" id="IPR012334">
    <property type="entry name" value="Pectin_lyas_fold"/>
</dbReference>
<reference evidence="1 2" key="1">
    <citation type="journal article" date="2014" name="Mol. Ecol.">
        <title>Evolution of Synechococcus.</title>
        <authorList>
            <person name="Dvorak P."/>
            <person name="Casamatta D."/>
            <person name="Hasler P."/>
            <person name="Poulickova A."/>
            <person name="Ondrej V."/>
            <person name="Sanges R."/>
        </authorList>
    </citation>
    <scope>NUCLEOTIDE SEQUENCE [LARGE SCALE GENOMIC DNA]</scope>
    <source>
        <strain evidence="1 2">CAUP A 1101</strain>
    </source>
</reference>
<accession>A0A098TRG6</accession>
<dbReference type="InterPro" id="IPR011050">
    <property type="entry name" value="Pectin_lyase_fold/virulence"/>
</dbReference>